<evidence type="ECO:0000313" key="2">
    <source>
        <dbReference type="Proteomes" id="UP000288028"/>
    </source>
</evidence>
<comment type="caution">
    <text evidence="1">The sequence shown here is derived from an EMBL/GenBank/DDBJ whole genome shotgun (WGS) entry which is preliminary data.</text>
</comment>
<dbReference type="AlphaFoldDB" id="A0A430B779"/>
<accession>A0A430B779</accession>
<organism evidence="1 2">
    <name type="scientific">Vagococcus carniphilus</name>
    <dbReference type="NCBI Taxonomy" id="218144"/>
    <lineage>
        <taxon>Bacteria</taxon>
        <taxon>Bacillati</taxon>
        <taxon>Bacillota</taxon>
        <taxon>Bacilli</taxon>
        <taxon>Lactobacillales</taxon>
        <taxon>Enterococcaceae</taxon>
        <taxon>Vagococcus</taxon>
    </lineage>
</organism>
<dbReference type="EMBL" id="NGKB01000003">
    <property type="protein sequence ID" value="RSU16172.1"/>
    <property type="molecule type" value="Genomic_DNA"/>
</dbReference>
<reference evidence="1 2" key="1">
    <citation type="submission" date="2017-05" db="EMBL/GenBank/DDBJ databases">
        <title>Vagococcus spp. assemblies.</title>
        <authorList>
            <person name="Gulvik C.A."/>
        </authorList>
    </citation>
    <scope>NUCLEOTIDE SEQUENCE [LARGE SCALE GENOMIC DNA]</scope>
    <source>
        <strain evidence="1 2">SS1714</strain>
    </source>
</reference>
<keyword evidence="2" id="KW-1185">Reference proteome</keyword>
<proteinExistence type="predicted"/>
<sequence length="62" mass="7126">MIHCYQVNFIWEWMGSGVPSGLQNQYEELGASWVGSIPTLSRQKRFDNKLNINDGLVKENLL</sequence>
<evidence type="ECO:0000313" key="1">
    <source>
        <dbReference type="EMBL" id="RSU16172.1"/>
    </source>
</evidence>
<gene>
    <name evidence="1" type="ORF">CBF28_04345</name>
</gene>
<dbReference type="Proteomes" id="UP000288028">
    <property type="component" value="Unassembled WGS sequence"/>
</dbReference>
<dbReference type="OrthoDB" id="9971486at2"/>
<protein>
    <submittedName>
        <fullName evidence="1">Uncharacterized protein</fullName>
    </submittedName>
</protein>
<name>A0A430B779_9ENTE</name>